<dbReference type="EMBL" id="JBFALK010000035">
    <property type="protein sequence ID" value="MEV0974811.1"/>
    <property type="molecule type" value="Genomic_DNA"/>
</dbReference>
<dbReference type="Proteomes" id="UP001551675">
    <property type="component" value="Unassembled WGS sequence"/>
</dbReference>
<evidence type="ECO:0000313" key="3">
    <source>
        <dbReference type="Proteomes" id="UP001551675"/>
    </source>
</evidence>
<sequence length="318" mass="35103">MSKTAVHDILNGLRLTPLRWETVSSLVHACRKALEQTGIDPDEALGTVADWHQRYCSYLHNGAPQQEAAEAGDLPTGAISPVLTPDTRVQDIESRTRVTTAEAGSGVSRSHSPDRSRMLMWFGPRGAELLDWAGERQALAAFELGVLLLNKGSLAEGGEFLRQAAQLDPRLTLKVNLRQGAHLYGKIPKDICRRVAVGYSWRGLEVNARQWRHYAQDLDGIPVVGVLSPVGRHAVADDVLELNPTRHAPLDPNEVQQIDIAYCEVYTSLPEPVLTKHQVDVLNSLLEQEREGASSIERGHLMIPPPMDLSEFSRDLVL</sequence>
<protein>
    <submittedName>
        <fullName evidence="2">Uncharacterized protein</fullName>
    </submittedName>
</protein>
<comment type="caution">
    <text evidence="2">The sequence shown here is derived from an EMBL/GenBank/DDBJ whole genome shotgun (WGS) entry which is preliminary data.</text>
</comment>
<name>A0ABV3GT57_MICGL</name>
<accession>A0ABV3GT57</accession>
<evidence type="ECO:0000256" key="1">
    <source>
        <dbReference type="SAM" id="MobiDB-lite"/>
    </source>
</evidence>
<reference evidence="2 3" key="1">
    <citation type="submission" date="2024-06" db="EMBL/GenBank/DDBJ databases">
        <title>The Natural Products Discovery Center: Release of the First 8490 Sequenced Strains for Exploring Actinobacteria Biosynthetic Diversity.</title>
        <authorList>
            <person name="Kalkreuter E."/>
            <person name="Kautsar S.A."/>
            <person name="Yang D."/>
            <person name="Bader C.D."/>
            <person name="Teijaro C.N."/>
            <person name="Fluegel L."/>
            <person name="Davis C.M."/>
            <person name="Simpson J.R."/>
            <person name="Lauterbach L."/>
            <person name="Steele A.D."/>
            <person name="Gui C."/>
            <person name="Meng S."/>
            <person name="Li G."/>
            <person name="Viehrig K."/>
            <person name="Ye F."/>
            <person name="Su P."/>
            <person name="Kiefer A.F."/>
            <person name="Nichols A."/>
            <person name="Cepeda A.J."/>
            <person name="Yan W."/>
            <person name="Fan B."/>
            <person name="Jiang Y."/>
            <person name="Adhikari A."/>
            <person name="Zheng C.-J."/>
            <person name="Schuster L."/>
            <person name="Cowan T.M."/>
            <person name="Smanski M.J."/>
            <person name="Chevrette M.G."/>
            <person name="De Carvalho L.P.S."/>
            <person name="Shen B."/>
        </authorList>
    </citation>
    <scope>NUCLEOTIDE SEQUENCE [LARGE SCALE GENOMIC DNA]</scope>
    <source>
        <strain evidence="2 3">NPDC050100</strain>
    </source>
</reference>
<proteinExistence type="predicted"/>
<organism evidence="2 3">
    <name type="scientific">Microtetraspora glauca</name>
    <dbReference type="NCBI Taxonomy" id="1996"/>
    <lineage>
        <taxon>Bacteria</taxon>
        <taxon>Bacillati</taxon>
        <taxon>Actinomycetota</taxon>
        <taxon>Actinomycetes</taxon>
        <taxon>Streptosporangiales</taxon>
        <taxon>Streptosporangiaceae</taxon>
        <taxon>Microtetraspora</taxon>
    </lineage>
</organism>
<feature type="region of interest" description="Disordered" evidence="1">
    <location>
        <begin position="94"/>
        <end position="114"/>
    </location>
</feature>
<dbReference type="RefSeq" id="WP_358141843.1">
    <property type="nucleotide sequence ID" value="NZ_JBFALK010000035.1"/>
</dbReference>
<gene>
    <name evidence="2" type="ORF">AB0I59_40000</name>
</gene>
<evidence type="ECO:0000313" key="2">
    <source>
        <dbReference type="EMBL" id="MEV0974811.1"/>
    </source>
</evidence>
<keyword evidence="3" id="KW-1185">Reference proteome</keyword>